<dbReference type="SUPFAM" id="SSF75005">
    <property type="entry name" value="Arabinanase/levansucrase/invertase"/>
    <property type="match status" value="1"/>
</dbReference>
<dbReference type="Gene3D" id="2.115.10.20">
    <property type="entry name" value="Glycosyl hydrolase domain, family 43"/>
    <property type="match status" value="1"/>
</dbReference>
<dbReference type="AlphaFoldDB" id="T1CLC2"/>
<dbReference type="InterPro" id="IPR023296">
    <property type="entry name" value="Glyco_hydro_beta-prop_sf"/>
</dbReference>
<dbReference type="EMBL" id="AUZZ01000229">
    <property type="protein sequence ID" value="EQD68744.1"/>
    <property type="molecule type" value="Genomic_DNA"/>
</dbReference>
<feature type="non-terminal residue" evidence="1">
    <location>
        <position position="1"/>
    </location>
</feature>
<proteinExistence type="predicted"/>
<comment type="caution">
    <text evidence="1">The sequence shown here is derived from an EMBL/GenBank/DDBJ whole genome shotgun (WGS) entry which is preliminary data.</text>
</comment>
<name>T1CLC2_9ZZZZ</name>
<reference evidence="1" key="1">
    <citation type="submission" date="2013-08" db="EMBL/GenBank/DDBJ databases">
        <authorList>
            <person name="Mendez C."/>
            <person name="Richter M."/>
            <person name="Ferrer M."/>
            <person name="Sanchez J."/>
        </authorList>
    </citation>
    <scope>NUCLEOTIDE SEQUENCE</scope>
</reference>
<reference evidence="1" key="2">
    <citation type="journal article" date="2014" name="ISME J.">
        <title>Microbial stratification in low pH oxic and suboxic macroscopic growths along an acid mine drainage.</title>
        <authorList>
            <person name="Mendez-Garcia C."/>
            <person name="Mesa V."/>
            <person name="Sprenger R.R."/>
            <person name="Richter M."/>
            <person name="Diez M.S."/>
            <person name="Solano J."/>
            <person name="Bargiela R."/>
            <person name="Golyshina O.V."/>
            <person name="Manteca A."/>
            <person name="Ramos J.L."/>
            <person name="Gallego J.R."/>
            <person name="Llorente I."/>
            <person name="Martins Dos Santos V.A."/>
            <person name="Jensen O.N."/>
            <person name="Pelaez A.I."/>
            <person name="Sanchez J."/>
            <person name="Ferrer M."/>
        </authorList>
    </citation>
    <scope>NUCLEOTIDE SEQUENCE</scope>
</reference>
<gene>
    <name evidence="1" type="ORF">B2A_00306</name>
</gene>
<organism evidence="1">
    <name type="scientific">mine drainage metagenome</name>
    <dbReference type="NCBI Taxonomy" id="410659"/>
    <lineage>
        <taxon>unclassified sequences</taxon>
        <taxon>metagenomes</taxon>
        <taxon>ecological metagenomes</taxon>
    </lineage>
</organism>
<protein>
    <submittedName>
        <fullName evidence="1">Uncharacterized protein</fullName>
    </submittedName>
</protein>
<sequence length="68" mass="7206">NMLYGGGTILLQGDSPWGAPGGQTAYIDPTDGNLIVFHALDLQKNGLDFLFVRSLSFANGWPVIGNSP</sequence>
<accession>T1CLC2</accession>
<evidence type="ECO:0000313" key="1">
    <source>
        <dbReference type="EMBL" id="EQD68744.1"/>
    </source>
</evidence>